<evidence type="ECO:0000256" key="2">
    <source>
        <dbReference type="SAM" id="MobiDB-lite"/>
    </source>
</evidence>
<accession>A0A3B3SYM6</accession>
<dbReference type="STRING" id="1676925.ENSPKIP00000035744"/>
<evidence type="ECO:0000256" key="1">
    <source>
        <dbReference type="ARBA" id="ARBA00010984"/>
    </source>
</evidence>
<dbReference type="Ensembl" id="ENSPKIT00000016681.1">
    <property type="protein sequence ID" value="ENSPKIP00000035744.1"/>
    <property type="gene ID" value="ENSPKIG00000014577.1"/>
</dbReference>
<proteinExistence type="inferred from homology"/>
<sequence length="364" mass="39092">MLTSSSSERAPATMVTLVTARLQQQRLTDSPCRTYSVSLGSTEAESQTGNQSFHSIHGESDWNAASQSFGPRAECLVRTVPLPVRGDHAAGPGERVGAGGTRGWPGILSPSAPCRPSLALPTKRHCRSLSESDKLMRCRSPWKPGSGSGVWTAVSQRRDGDSSPEVTSFIPRPSSASSGFADGSERSDVCSPSSSSSAAQRSSDGSPCRCFSVSQELLDAAVLAPLPRPRCHSQPSELQEHRNRLKRRRGEGRPWTRPALDFLKMTRTLKSSRSLCSLDYDDTGDPETDPRSSPSAGNTAADPARPGVSPAADHLSLYRHHPPHLKRSAALSESDEDTSDTEQTDTAAFPLECGDLDLEEIENN</sequence>
<dbReference type="PANTHER" id="PTHR28567">
    <property type="entry name" value="PROTEIN FAM53A-LIKE ISOFORM X1"/>
    <property type="match status" value="1"/>
</dbReference>
<feature type="compositionally biased region" description="Acidic residues" evidence="2">
    <location>
        <begin position="354"/>
        <end position="364"/>
    </location>
</feature>
<dbReference type="PANTHER" id="PTHR28567:SF2">
    <property type="entry name" value="PROTEIN FAM53A"/>
    <property type="match status" value="1"/>
</dbReference>
<feature type="region of interest" description="Disordered" evidence="2">
    <location>
        <begin position="227"/>
        <end position="256"/>
    </location>
</feature>
<dbReference type="Proteomes" id="UP000261540">
    <property type="component" value="Unplaced"/>
</dbReference>
<dbReference type="RefSeq" id="XP_023668339.1">
    <property type="nucleotide sequence ID" value="XM_023812571.2"/>
</dbReference>
<dbReference type="GeneID" id="111844250"/>
<feature type="region of interest" description="Disordered" evidence="2">
    <location>
        <begin position="277"/>
        <end position="364"/>
    </location>
</feature>
<name>A0A3B3SYM6_9TELE</name>
<dbReference type="GO" id="GO:0006606">
    <property type="term" value="P:protein import into nucleus"/>
    <property type="evidence" value="ECO:0007669"/>
    <property type="project" value="TreeGrafter"/>
</dbReference>
<dbReference type="Pfam" id="PF15242">
    <property type="entry name" value="FAM53"/>
    <property type="match status" value="2"/>
</dbReference>
<reference evidence="3" key="1">
    <citation type="submission" date="2025-08" db="UniProtKB">
        <authorList>
            <consortium name="Ensembl"/>
        </authorList>
    </citation>
    <scope>IDENTIFICATION</scope>
</reference>
<evidence type="ECO:0000313" key="3">
    <source>
        <dbReference type="Ensembl" id="ENSPKIP00000035744.1"/>
    </source>
</evidence>
<comment type="similarity">
    <text evidence="1">Belongs to the FAM53 family.</text>
</comment>
<evidence type="ECO:0000313" key="4">
    <source>
        <dbReference type="Proteomes" id="UP000261540"/>
    </source>
</evidence>
<feature type="compositionally biased region" description="Basic residues" evidence="2">
    <location>
        <begin position="317"/>
        <end position="327"/>
    </location>
</feature>
<dbReference type="GO" id="GO:0005634">
    <property type="term" value="C:nucleus"/>
    <property type="evidence" value="ECO:0007669"/>
    <property type="project" value="TreeGrafter"/>
</dbReference>
<feature type="region of interest" description="Disordered" evidence="2">
    <location>
        <begin position="137"/>
        <end position="206"/>
    </location>
</feature>
<dbReference type="AlphaFoldDB" id="A0A3B3SYM6"/>
<protein>
    <submittedName>
        <fullName evidence="3">Protein FAM53A-like</fullName>
    </submittedName>
</protein>
<dbReference type="InterPro" id="IPR029356">
    <property type="entry name" value="FAM53"/>
</dbReference>
<reference evidence="3" key="2">
    <citation type="submission" date="2025-09" db="UniProtKB">
        <authorList>
            <consortium name="Ensembl"/>
        </authorList>
    </citation>
    <scope>IDENTIFICATION</scope>
</reference>
<feature type="compositionally biased region" description="Acidic residues" evidence="2">
    <location>
        <begin position="333"/>
        <end position="343"/>
    </location>
</feature>
<feature type="compositionally biased region" description="Low complexity" evidence="2">
    <location>
        <begin position="189"/>
        <end position="206"/>
    </location>
</feature>
<dbReference type="GeneTree" id="ENSGT00530000063371"/>
<keyword evidence="4" id="KW-1185">Reference proteome</keyword>
<organism evidence="3 4">
    <name type="scientific">Paramormyrops kingsleyae</name>
    <dbReference type="NCBI Taxonomy" id="1676925"/>
    <lineage>
        <taxon>Eukaryota</taxon>
        <taxon>Metazoa</taxon>
        <taxon>Chordata</taxon>
        <taxon>Craniata</taxon>
        <taxon>Vertebrata</taxon>
        <taxon>Euteleostomi</taxon>
        <taxon>Actinopterygii</taxon>
        <taxon>Neopterygii</taxon>
        <taxon>Teleostei</taxon>
        <taxon>Osteoglossocephala</taxon>
        <taxon>Osteoglossomorpha</taxon>
        <taxon>Osteoglossiformes</taxon>
        <taxon>Mormyridae</taxon>
        <taxon>Paramormyrops</taxon>
    </lineage>
</organism>